<evidence type="ECO:0000256" key="3">
    <source>
        <dbReference type="ARBA" id="ARBA00022448"/>
    </source>
</evidence>
<evidence type="ECO:0000256" key="6">
    <source>
        <dbReference type="ARBA" id="ARBA00022989"/>
    </source>
</evidence>
<feature type="compositionally biased region" description="Low complexity" evidence="8">
    <location>
        <begin position="1"/>
        <end position="12"/>
    </location>
</feature>
<feature type="region of interest" description="Disordered" evidence="8">
    <location>
        <begin position="1"/>
        <end position="21"/>
    </location>
</feature>
<evidence type="ECO:0000313" key="12">
    <source>
        <dbReference type="Proteomes" id="UP000245754"/>
    </source>
</evidence>
<evidence type="ECO:0000256" key="1">
    <source>
        <dbReference type="ARBA" id="ARBA00004651"/>
    </source>
</evidence>
<feature type="transmembrane region" description="Helical" evidence="9">
    <location>
        <begin position="45"/>
        <end position="65"/>
    </location>
</feature>
<dbReference type="EMBL" id="QGGT01000001">
    <property type="protein sequence ID" value="PWK38557.1"/>
    <property type="molecule type" value="Genomic_DNA"/>
</dbReference>
<comment type="caution">
    <text evidence="11">The sequence shown here is derived from an EMBL/GenBank/DDBJ whole genome shotgun (WGS) entry which is preliminary data.</text>
</comment>
<dbReference type="InterPro" id="IPR013525">
    <property type="entry name" value="ABC2_TM"/>
</dbReference>
<dbReference type="Gene3D" id="3.40.1710.10">
    <property type="entry name" value="abc type-2 transporter like domain"/>
    <property type="match status" value="1"/>
</dbReference>
<keyword evidence="12" id="KW-1185">Reference proteome</keyword>
<evidence type="ECO:0000256" key="4">
    <source>
        <dbReference type="ARBA" id="ARBA00022475"/>
    </source>
</evidence>
<evidence type="ECO:0000313" key="11">
    <source>
        <dbReference type="EMBL" id="PWK38557.1"/>
    </source>
</evidence>
<feature type="transmembrane region" description="Helical" evidence="9">
    <location>
        <begin position="374"/>
        <end position="392"/>
    </location>
</feature>
<feature type="transmembrane region" description="Helical" evidence="9">
    <location>
        <begin position="318"/>
        <end position="341"/>
    </location>
</feature>
<dbReference type="GO" id="GO:0005886">
    <property type="term" value="C:plasma membrane"/>
    <property type="evidence" value="ECO:0007669"/>
    <property type="project" value="UniProtKB-SubCell"/>
</dbReference>
<evidence type="ECO:0000256" key="2">
    <source>
        <dbReference type="ARBA" id="ARBA00007783"/>
    </source>
</evidence>
<organism evidence="11 12">
    <name type="scientific">Cupriavidus plantarum</name>
    <dbReference type="NCBI Taxonomy" id="942865"/>
    <lineage>
        <taxon>Bacteria</taxon>
        <taxon>Pseudomonadati</taxon>
        <taxon>Pseudomonadota</taxon>
        <taxon>Betaproteobacteria</taxon>
        <taxon>Burkholderiales</taxon>
        <taxon>Burkholderiaceae</taxon>
        <taxon>Cupriavidus</taxon>
    </lineage>
</organism>
<keyword evidence="4" id="KW-1003">Cell membrane</keyword>
<dbReference type="GO" id="GO:0140359">
    <property type="term" value="F:ABC-type transporter activity"/>
    <property type="evidence" value="ECO:0007669"/>
    <property type="project" value="InterPro"/>
</dbReference>
<feature type="transmembrane region" description="Helical" evidence="9">
    <location>
        <begin position="252"/>
        <end position="272"/>
    </location>
</feature>
<gene>
    <name evidence="11" type="ORF">C7419_1012455</name>
</gene>
<keyword evidence="6 9" id="KW-1133">Transmembrane helix</keyword>
<dbReference type="Proteomes" id="UP000245754">
    <property type="component" value="Unassembled WGS sequence"/>
</dbReference>
<dbReference type="PROSITE" id="PS51012">
    <property type="entry name" value="ABC_TM2"/>
    <property type="match status" value="1"/>
</dbReference>
<keyword evidence="7 9" id="KW-0472">Membrane</keyword>
<feature type="transmembrane region" description="Helical" evidence="9">
    <location>
        <begin position="204"/>
        <end position="225"/>
    </location>
</feature>
<dbReference type="RefSeq" id="WP_109582133.1">
    <property type="nucleotide sequence ID" value="NZ_QGGT01000001.1"/>
</dbReference>
<evidence type="ECO:0000256" key="8">
    <source>
        <dbReference type="SAM" id="MobiDB-lite"/>
    </source>
</evidence>
<comment type="similarity">
    <text evidence="2">Belongs to the ABC-2 integral membrane protein family.</text>
</comment>
<feature type="transmembrane region" description="Helical" evidence="9">
    <location>
        <begin position="278"/>
        <end position="306"/>
    </location>
</feature>
<proteinExistence type="inferred from homology"/>
<keyword evidence="3" id="KW-0813">Transport</keyword>
<dbReference type="Pfam" id="PF12698">
    <property type="entry name" value="ABC2_membrane_3"/>
    <property type="match status" value="1"/>
</dbReference>
<accession>A0A316F0T3</accession>
<dbReference type="InterPro" id="IPR051449">
    <property type="entry name" value="ABC-2_transporter_component"/>
</dbReference>
<keyword evidence="5 9" id="KW-0812">Transmembrane</keyword>
<evidence type="ECO:0000256" key="7">
    <source>
        <dbReference type="ARBA" id="ARBA00023136"/>
    </source>
</evidence>
<feature type="domain" description="ABC transmembrane type-2" evidence="10">
    <location>
        <begin position="157"/>
        <end position="395"/>
    </location>
</feature>
<dbReference type="PANTHER" id="PTHR30294">
    <property type="entry name" value="MEMBRANE COMPONENT OF ABC TRANSPORTER YHHJ-RELATED"/>
    <property type="match status" value="1"/>
</dbReference>
<reference evidence="11 12" key="1">
    <citation type="submission" date="2018-05" db="EMBL/GenBank/DDBJ databases">
        <title>Genomic Encyclopedia of Type Strains, Phase IV (KMG-V): Genome sequencing to study the core and pangenomes of soil and plant-associated prokaryotes.</title>
        <authorList>
            <person name="Whitman W."/>
        </authorList>
    </citation>
    <scope>NUCLEOTIDE SEQUENCE [LARGE SCALE GENOMIC DNA]</scope>
    <source>
        <strain evidence="11 12">SLV-132</strain>
    </source>
</reference>
<dbReference type="AlphaFoldDB" id="A0A316F0T3"/>
<dbReference type="InterPro" id="IPR047817">
    <property type="entry name" value="ABC2_TM_bact-type"/>
</dbReference>
<comment type="subcellular location">
    <subcellularLocation>
        <location evidence="1">Cell membrane</location>
        <topology evidence="1">Multi-pass membrane protein</topology>
    </subcellularLocation>
</comment>
<name>A0A316F0T3_9BURK</name>
<evidence type="ECO:0000256" key="9">
    <source>
        <dbReference type="SAM" id="Phobius"/>
    </source>
</evidence>
<protein>
    <submittedName>
        <fullName evidence="11">ABC-2 type transport system permease protein</fullName>
    </submittedName>
</protein>
<sequence>MSKSATPAAKPAGTPPRRPTRNRFSVQRWWSIVLKEFLQLRRDRVTFGMIVGLPIIQLMLFGFAINSDPRHMPTAVISAEHSDFTRSFVAALENTTYFKVVRTLPDERAGREALMRGDVQFVLTIPTDFTRKLLRGERPAMLVEADATDPSATGPALAALANLPDSVARMDLKGALAPLAGGQSAFDVNVQRLYNPEGITQYNIVPGLMGVILTMTMVMMTGLAMTRERERGTMENLLATPVQPVEVISGKIVPYIFIGLIQATIILAAAYWVFSVPFFGSVIAVYLAALLFIAANLTVGITLSSLAKNQLQAVQLTFFYFLPNILLSGFMFPFVGMPRWAQWIGNVLPMTYFNRLIRGILLKGNGWTELWPNVWPMAVFTVVVMTIAVRFYKRTLD</sequence>
<evidence type="ECO:0000256" key="5">
    <source>
        <dbReference type="ARBA" id="ARBA00022692"/>
    </source>
</evidence>
<dbReference type="PANTHER" id="PTHR30294:SF29">
    <property type="entry name" value="MULTIDRUG ABC TRANSPORTER PERMEASE YBHS-RELATED"/>
    <property type="match status" value="1"/>
</dbReference>
<evidence type="ECO:0000259" key="10">
    <source>
        <dbReference type="PROSITE" id="PS51012"/>
    </source>
</evidence>